<dbReference type="AlphaFoldDB" id="A0A0F9RU04"/>
<name>A0A0F9RU04_9ZZZZ</name>
<evidence type="ECO:0000313" key="1">
    <source>
        <dbReference type="EMBL" id="KKN20728.1"/>
    </source>
</evidence>
<sequence length="345" mass="37500">MERLRYLGVADEATYNPTVPPEATLHVDIASATLDAPTDPDLVYEGGLGRSARTRRPGFYAPIGNLVYAFDIDSIGEFLRWALGGYVFTADDPEIGLNTHEFYGSNESLLPSFTARLGKDELADATNFEHVFTGCVVGQLAIAASDNLVQVTVDVQAARDYRDDIKAIADLLLPSSYPLAFHEVTASLDSVDRSALVKSVDFAINNNAAVADGRSIGERFPRRIPFNERSTTFSLTLFWESLAELQQFWGDIDGVALTGQLDIPVIFTFNAGDDAGTWAADKTMEVTLPRSWYTQSQQQASGRSELVQTVAGRALSGDIALADAITIVDAEVYVKLINTQTDLSV</sequence>
<proteinExistence type="predicted"/>
<reference evidence="1" key="1">
    <citation type="journal article" date="2015" name="Nature">
        <title>Complex archaea that bridge the gap between prokaryotes and eukaryotes.</title>
        <authorList>
            <person name="Spang A."/>
            <person name="Saw J.H."/>
            <person name="Jorgensen S.L."/>
            <person name="Zaremba-Niedzwiedzka K."/>
            <person name="Martijn J."/>
            <person name="Lind A.E."/>
            <person name="van Eijk R."/>
            <person name="Schleper C."/>
            <person name="Guy L."/>
            <person name="Ettema T.J."/>
        </authorList>
    </citation>
    <scope>NUCLEOTIDE SEQUENCE</scope>
</reference>
<organism evidence="1">
    <name type="scientific">marine sediment metagenome</name>
    <dbReference type="NCBI Taxonomy" id="412755"/>
    <lineage>
        <taxon>unclassified sequences</taxon>
        <taxon>metagenomes</taxon>
        <taxon>ecological metagenomes</taxon>
    </lineage>
</organism>
<accession>A0A0F9RU04</accession>
<dbReference type="EMBL" id="LAZR01003214">
    <property type="protein sequence ID" value="KKN20728.1"/>
    <property type="molecule type" value="Genomic_DNA"/>
</dbReference>
<gene>
    <name evidence="1" type="ORF">LCGC14_0932480</name>
</gene>
<comment type="caution">
    <text evidence="1">The sequence shown here is derived from an EMBL/GenBank/DDBJ whole genome shotgun (WGS) entry which is preliminary data.</text>
</comment>
<dbReference type="InterPro" id="IPR044000">
    <property type="entry name" value="Phage_tube_2"/>
</dbReference>
<dbReference type="Pfam" id="PF18906">
    <property type="entry name" value="Phage_tube_2"/>
    <property type="match status" value="1"/>
</dbReference>
<protein>
    <submittedName>
        <fullName evidence="1">Uncharacterized protein</fullName>
    </submittedName>
</protein>